<reference evidence="1" key="2">
    <citation type="submission" date="2022-01" db="EMBL/GenBank/DDBJ databases">
        <authorList>
            <person name="Yamashiro T."/>
            <person name="Shiraishi A."/>
            <person name="Satake H."/>
            <person name="Nakayama K."/>
        </authorList>
    </citation>
    <scope>NUCLEOTIDE SEQUENCE</scope>
</reference>
<dbReference type="PANTHER" id="PTHR11439:SF509">
    <property type="entry name" value="RNA-DIRECTED DNA POLYMERASE"/>
    <property type="match status" value="1"/>
</dbReference>
<protein>
    <recommendedName>
        <fullName evidence="3">Copia protein</fullName>
    </recommendedName>
</protein>
<keyword evidence="2" id="KW-1185">Reference proteome</keyword>
<dbReference type="PANTHER" id="PTHR11439">
    <property type="entry name" value="GAG-POL-RELATED RETROTRANSPOSON"/>
    <property type="match status" value="1"/>
</dbReference>
<sequence>MQHPLTLQFAERPDLAEEKGGNKIDPTNVSWYGCSLMHLSASRPDIVFADADYAGCHDTRRSTSGSAQFLGHRLVSWSSKKQKSTAISTTEAEYIALSGCYAQILWMRSQLRDYGFVFNKIPMYCDNQSAIAPMPLNSVQQLAFQCHIDIRHHLIRAGYERKVVALSKGRPVADSIAERLTRPTAYKFKTDCSIIPVWMILWNAEERDVVPPGTQVLKNLDTARLSIYYSDQEYLKEEEAEAMAETMEEYMSKTRTTMDQDF</sequence>
<dbReference type="CDD" id="cd09272">
    <property type="entry name" value="RNase_HI_RT_Ty1"/>
    <property type="match status" value="1"/>
</dbReference>
<evidence type="ECO:0008006" key="3">
    <source>
        <dbReference type="Google" id="ProtNLM"/>
    </source>
</evidence>
<gene>
    <name evidence="1" type="ORF">Tco_1002753</name>
</gene>
<evidence type="ECO:0000313" key="2">
    <source>
        <dbReference type="Proteomes" id="UP001151760"/>
    </source>
</evidence>
<dbReference type="Proteomes" id="UP001151760">
    <property type="component" value="Unassembled WGS sequence"/>
</dbReference>
<comment type="caution">
    <text evidence="1">The sequence shown here is derived from an EMBL/GenBank/DDBJ whole genome shotgun (WGS) entry which is preliminary data.</text>
</comment>
<evidence type="ECO:0000313" key="1">
    <source>
        <dbReference type="EMBL" id="GJT59220.1"/>
    </source>
</evidence>
<reference evidence="1" key="1">
    <citation type="journal article" date="2022" name="Int. J. Mol. Sci.">
        <title>Draft Genome of Tanacetum Coccineum: Genomic Comparison of Closely Related Tanacetum-Family Plants.</title>
        <authorList>
            <person name="Yamashiro T."/>
            <person name="Shiraishi A."/>
            <person name="Nakayama K."/>
            <person name="Satake H."/>
        </authorList>
    </citation>
    <scope>NUCLEOTIDE SEQUENCE</scope>
</reference>
<organism evidence="1 2">
    <name type="scientific">Tanacetum coccineum</name>
    <dbReference type="NCBI Taxonomy" id="301880"/>
    <lineage>
        <taxon>Eukaryota</taxon>
        <taxon>Viridiplantae</taxon>
        <taxon>Streptophyta</taxon>
        <taxon>Embryophyta</taxon>
        <taxon>Tracheophyta</taxon>
        <taxon>Spermatophyta</taxon>
        <taxon>Magnoliopsida</taxon>
        <taxon>eudicotyledons</taxon>
        <taxon>Gunneridae</taxon>
        <taxon>Pentapetalae</taxon>
        <taxon>asterids</taxon>
        <taxon>campanulids</taxon>
        <taxon>Asterales</taxon>
        <taxon>Asteraceae</taxon>
        <taxon>Asteroideae</taxon>
        <taxon>Anthemideae</taxon>
        <taxon>Anthemidinae</taxon>
        <taxon>Tanacetum</taxon>
    </lineage>
</organism>
<accession>A0ABQ5F8I0</accession>
<name>A0ABQ5F8I0_9ASTR</name>
<proteinExistence type="predicted"/>
<dbReference type="EMBL" id="BQNB010017089">
    <property type="protein sequence ID" value="GJT59220.1"/>
    <property type="molecule type" value="Genomic_DNA"/>
</dbReference>